<organism evidence="2 3">
    <name type="scientific">Dongia soli</name>
    <dbReference type="NCBI Taxonomy" id="600628"/>
    <lineage>
        <taxon>Bacteria</taxon>
        <taxon>Pseudomonadati</taxon>
        <taxon>Pseudomonadota</taxon>
        <taxon>Alphaproteobacteria</taxon>
        <taxon>Rhodospirillales</taxon>
        <taxon>Dongiaceae</taxon>
        <taxon>Dongia</taxon>
    </lineage>
</organism>
<keyword evidence="3" id="KW-1185">Reference proteome</keyword>
<keyword evidence="1" id="KW-0732">Signal</keyword>
<accession>A0ABU5EFY7</accession>
<feature type="signal peptide" evidence="1">
    <location>
        <begin position="1"/>
        <end position="19"/>
    </location>
</feature>
<dbReference type="EMBL" id="JAXCLW010000009">
    <property type="protein sequence ID" value="MDY0885325.1"/>
    <property type="molecule type" value="Genomic_DNA"/>
</dbReference>
<dbReference type="RefSeq" id="WP_320510400.1">
    <property type="nucleotide sequence ID" value="NZ_JAXCLW010000009.1"/>
</dbReference>
<proteinExistence type="predicted"/>
<comment type="caution">
    <text evidence="2">The sequence shown here is derived from an EMBL/GenBank/DDBJ whole genome shotgun (WGS) entry which is preliminary data.</text>
</comment>
<evidence type="ECO:0000313" key="3">
    <source>
        <dbReference type="Proteomes" id="UP001279642"/>
    </source>
</evidence>
<reference evidence="2 3" key="1">
    <citation type="journal article" date="2016" name="Antonie Van Leeuwenhoek">
        <title>Dongia soli sp. nov., isolated from soil from Dokdo, Korea.</title>
        <authorList>
            <person name="Kim D.U."/>
            <person name="Lee H."/>
            <person name="Kim H."/>
            <person name="Kim S.G."/>
            <person name="Ka J.O."/>
        </authorList>
    </citation>
    <scope>NUCLEOTIDE SEQUENCE [LARGE SCALE GENOMIC DNA]</scope>
    <source>
        <strain evidence="2 3">D78</strain>
    </source>
</reference>
<evidence type="ECO:0000256" key="1">
    <source>
        <dbReference type="SAM" id="SignalP"/>
    </source>
</evidence>
<evidence type="ECO:0000313" key="2">
    <source>
        <dbReference type="EMBL" id="MDY0885325.1"/>
    </source>
</evidence>
<feature type="chain" id="PRO_5046551370" description="Secreted protein" evidence="1">
    <location>
        <begin position="20"/>
        <end position="165"/>
    </location>
</feature>
<dbReference type="Proteomes" id="UP001279642">
    <property type="component" value="Unassembled WGS sequence"/>
</dbReference>
<sequence length="165" mass="17759">MMRLNSQTSRILVALPVMMAPLFLVGCSSPSSPPQQVESQNPSVTYKYRGDDELLAANQKAVTFCNQYKSLPQTQDIRDSSNGEKTVTFDCVAAPATSTTVTTVPSTTLSAPSSNLTSTYRTDQELLNASRNAEIYCGNQGARQTTATIVTNTDGSRTVTFQCVS</sequence>
<gene>
    <name evidence="2" type="ORF">SMD27_20960</name>
</gene>
<evidence type="ECO:0008006" key="4">
    <source>
        <dbReference type="Google" id="ProtNLM"/>
    </source>
</evidence>
<name>A0ABU5EFY7_9PROT</name>
<dbReference type="PROSITE" id="PS51257">
    <property type="entry name" value="PROKAR_LIPOPROTEIN"/>
    <property type="match status" value="1"/>
</dbReference>
<protein>
    <recommendedName>
        <fullName evidence="4">Secreted protein</fullName>
    </recommendedName>
</protein>